<keyword evidence="16" id="KW-1185">Reference proteome</keyword>
<feature type="binding site" evidence="13">
    <location>
        <position position="140"/>
    </location>
    <ligand>
        <name>Mg(2+)</name>
        <dbReference type="ChEBI" id="CHEBI:18420"/>
        <label>1</label>
    </ligand>
</feature>
<evidence type="ECO:0000256" key="5">
    <source>
        <dbReference type="ARBA" id="ARBA00022759"/>
    </source>
</evidence>
<dbReference type="InterPro" id="IPR012337">
    <property type="entry name" value="RNaseH-like_sf"/>
</dbReference>
<evidence type="ECO:0000313" key="16">
    <source>
        <dbReference type="Proteomes" id="UP000623172"/>
    </source>
</evidence>
<evidence type="ECO:0000256" key="2">
    <source>
        <dbReference type="ARBA" id="ARBA00022490"/>
    </source>
</evidence>
<dbReference type="GO" id="GO:0006281">
    <property type="term" value="P:DNA repair"/>
    <property type="evidence" value="ECO:0007669"/>
    <property type="project" value="UniProtKB-UniRule"/>
</dbReference>
<sequence>MLILGIDPGLATIGFGVVSTDGIRVASVEYGVLETPAKVRTPQRLMMIYNGIERLIGHYEPDAIAVEELFFSRNVTTAISVGEARGVILVAAAQHTSNLYEYTPMQIKQAVTGYGKADKKQVQLMVKTLLNLKDIPKPDDAADALAVAICHAYSYRMSGEFKIQ</sequence>
<dbReference type="SUPFAM" id="SSF53098">
    <property type="entry name" value="Ribonuclease H-like"/>
    <property type="match status" value="1"/>
</dbReference>
<evidence type="ECO:0000256" key="4">
    <source>
        <dbReference type="ARBA" id="ARBA00022723"/>
    </source>
</evidence>
<dbReference type="GO" id="GO:0003677">
    <property type="term" value="F:DNA binding"/>
    <property type="evidence" value="ECO:0007669"/>
    <property type="project" value="UniProtKB-KW"/>
</dbReference>
<feature type="active site" evidence="13">
    <location>
        <position position="140"/>
    </location>
</feature>
<dbReference type="GO" id="GO:0005737">
    <property type="term" value="C:cytoplasm"/>
    <property type="evidence" value="ECO:0007669"/>
    <property type="project" value="UniProtKB-SubCell"/>
</dbReference>
<keyword evidence="6 13" id="KW-0227">DNA damage</keyword>
<feature type="binding site" evidence="13">
    <location>
        <position position="67"/>
    </location>
    <ligand>
        <name>Mg(2+)</name>
        <dbReference type="ChEBI" id="CHEBI:18420"/>
        <label>2</label>
    </ligand>
</feature>
<evidence type="ECO:0000256" key="7">
    <source>
        <dbReference type="ARBA" id="ARBA00022801"/>
    </source>
</evidence>
<dbReference type="PANTHER" id="PTHR30194">
    <property type="entry name" value="CROSSOVER JUNCTION ENDODEOXYRIBONUCLEASE RUVC"/>
    <property type="match status" value="1"/>
</dbReference>
<keyword evidence="4 13" id="KW-0479">Metal-binding</keyword>
<feature type="binding site" evidence="13">
    <location>
        <position position="7"/>
    </location>
    <ligand>
        <name>Mg(2+)</name>
        <dbReference type="ChEBI" id="CHEBI:18420"/>
        <label>1</label>
    </ligand>
</feature>
<feature type="active site" evidence="13">
    <location>
        <position position="7"/>
    </location>
</feature>
<dbReference type="PANTHER" id="PTHR30194:SF3">
    <property type="entry name" value="CROSSOVER JUNCTION ENDODEOXYRIBONUCLEASE RUVC"/>
    <property type="match status" value="1"/>
</dbReference>
<evidence type="ECO:0000313" key="15">
    <source>
        <dbReference type="EMBL" id="MBC8531045.1"/>
    </source>
</evidence>
<dbReference type="NCBIfam" id="NF000711">
    <property type="entry name" value="PRK00039.2-1"/>
    <property type="match status" value="1"/>
</dbReference>
<proteinExistence type="inferred from homology"/>
<keyword evidence="11 13" id="KW-0234">DNA repair</keyword>
<dbReference type="GO" id="GO:0000287">
    <property type="term" value="F:magnesium ion binding"/>
    <property type="evidence" value="ECO:0007669"/>
    <property type="project" value="UniProtKB-UniRule"/>
</dbReference>
<keyword evidence="8 13" id="KW-0460">Magnesium</keyword>
<gene>
    <name evidence="13 15" type="primary">ruvC</name>
    <name evidence="15" type="ORF">H8696_04195</name>
</gene>
<dbReference type="EMBL" id="JACRSR010000001">
    <property type="protein sequence ID" value="MBC8531045.1"/>
    <property type="molecule type" value="Genomic_DNA"/>
</dbReference>
<evidence type="ECO:0000256" key="10">
    <source>
        <dbReference type="ARBA" id="ARBA00023172"/>
    </source>
</evidence>
<keyword evidence="7 13" id="KW-0378">Hydrolase</keyword>
<dbReference type="Gene3D" id="3.30.420.10">
    <property type="entry name" value="Ribonuclease H-like superfamily/Ribonuclease H"/>
    <property type="match status" value="1"/>
</dbReference>
<dbReference type="Proteomes" id="UP000623172">
    <property type="component" value="Unassembled WGS sequence"/>
</dbReference>
<dbReference type="PROSITE" id="PS01321">
    <property type="entry name" value="RUVC"/>
    <property type="match status" value="1"/>
</dbReference>
<organism evidence="15 16">
    <name type="scientific">Gehongia tenuis</name>
    <dbReference type="NCBI Taxonomy" id="2763655"/>
    <lineage>
        <taxon>Bacteria</taxon>
        <taxon>Bacillati</taxon>
        <taxon>Bacillota</taxon>
        <taxon>Clostridia</taxon>
        <taxon>Christensenellales</taxon>
        <taxon>Christensenellaceae</taxon>
        <taxon>Gehongia</taxon>
    </lineage>
</organism>
<dbReference type="CDD" id="cd16962">
    <property type="entry name" value="RuvC"/>
    <property type="match status" value="1"/>
</dbReference>
<evidence type="ECO:0000256" key="13">
    <source>
        <dbReference type="HAMAP-Rule" id="MF_00034"/>
    </source>
</evidence>
<keyword evidence="2 13" id="KW-0963">Cytoplasm</keyword>
<evidence type="ECO:0000256" key="11">
    <source>
        <dbReference type="ARBA" id="ARBA00023204"/>
    </source>
</evidence>
<dbReference type="Pfam" id="PF02075">
    <property type="entry name" value="RuvC"/>
    <property type="match status" value="1"/>
</dbReference>
<comment type="subcellular location">
    <subcellularLocation>
        <location evidence="13">Cytoplasm</location>
    </subcellularLocation>
</comment>
<comment type="caution">
    <text evidence="15">The sequence shown here is derived from an EMBL/GenBank/DDBJ whole genome shotgun (WGS) entry which is preliminary data.</text>
</comment>
<comment type="subunit">
    <text evidence="13">Homodimer which binds Holliday junction (HJ) DNA. The HJ becomes 2-fold symmetrical on binding to RuvC with unstacked arms; it has a different conformation from HJ DNA in complex with RuvA. In the full resolvosome a probable DNA-RuvA(4)-RuvB(12)-RuvC(2) complex forms which resolves the HJ.</text>
</comment>
<evidence type="ECO:0000256" key="8">
    <source>
        <dbReference type="ARBA" id="ARBA00022842"/>
    </source>
</evidence>
<dbReference type="GO" id="GO:0008821">
    <property type="term" value="F:crossover junction DNA endonuclease activity"/>
    <property type="evidence" value="ECO:0007669"/>
    <property type="project" value="UniProtKB-UniRule"/>
</dbReference>
<dbReference type="InterPro" id="IPR020563">
    <property type="entry name" value="X-over_junc_endoDNase_Mg_BS"/>
</dbReference>
<keyword evidence="10 13" id="KW-0233">DNA recombination</keyword>
<keyword evidence="5 13" id="KW-0255">Endonuclease</keyword>
<dbReference type="FunFam" id="3.30.420.10:FF:000002">
    <property type="entry name" value="Crossover junction endodeoxyribonuclease RuvC"/>
    <property type="match status" value="1"/>
</dbReference>
<dbReference type="NCBIfam" id="TIGR00228">
    <property type="entry name" value="ruvC"/>
    <property type="match status" value="1"/>
</dbReference>
<dbReference type="RefSeq" id="WP_249315975.1">
    <property type="nucleotide sequence ID" value="NZ_JACRSR010000001.1"/>
</dbReference>
<dbReference type="InterPro" id="IPR036397">
    <property type="entry name" value="RNaseH_sf"/>
</dbReference>
<evidence type="ECO:0000256" key="14">
    <source>
        <dbReference type="NCBIfam" id="TIGR00228"/>
    </source>
</evidence>
<accession>A0A926D621</accession>
<comment type="cofactor">
    <cofactor evidence="13">
        <name>Mg(2+)</name>
        <dbReference type="ChEBI" id="CHEBI:18420"/>
    </cofactor>
    <text evidence="13">Binds 2 Mg(2+) ion per subunit.</text>
</comment>
<dbReference type="EC" id="3.1.21.10" evidence="13 14"/>
<evidence type="ECO:0000256" key="6">
    <source>
        <dbReference type="ARBA" id="ARBA00022763"/>
    </source>
</evidence>
<dbReference type="PRINTS" id="PR00696">
    <property type="entry name" value="RSOLVASERUVC"/>
</dbReference>
<reference evidence="15" key="1">
    <citation type="submission" date="2020-08" db="EMBL/GenBank/DDBJ databases">
        <title>Genome public.</title>
        <authorList>
            <person name="Liu C."/>
            <person name="Sun Q."/>
        </authorList>
    </citation>
    <scope>NUCLEOTIDE SEQUENCE</scope>
    <source>
        <strain evidence="15">NSJ-53</strain>
    </source>
</reference>
<evidence type="ECO:0000256" key="1">
    <source>
        <dbReference type="ARBA" id="ARBA00009518"/>
    </source>
</evidence>
<comment type="function">
    <text evidence="13">The RuvA-RuvB-RuvC complex processes Holliday junction (HJ) DNA during genetic recombination and DNA repair. Endonuclease that resolves HJ intermediates. Cleaves cruciform DNA by making single-stranded nicks across the HJ at symmetrical positions within the homologous arms, yielding a 5'-phosphate and a 3'-hydroxyl group; requires a central core of homology in the junction. The consensus cleavage sequence is 5'-(A/T)TT(C/G)-3'. Cleavage occurs on the 3'-side of the TT dinucleotide at the point of strand exchange. HJ branch migration catalyzed by RuvA-RuvB allows RuvC to scan DNA until it finds its consensus sequence, where it cleaves and resolves the cruciform DNA.</text>
</comment>
<keyword evidence="3 13" id="KW-0540">Nuclease</keyword>
<protein>
    <recommendedName>
        <fullName evidence="13 14">Crossover junction endodeoxyribonuclease RuvC</fullName>
        <ecNumber evidence="13 14">3.1.21.10</ecNumber>
    </recommendedName>
    <alternativeName>
        <fullName evidence="13">Holliday junction nuclease RuvC</fullName>
    </alternativeName>
    <alternativeName>
        <fullName evidence="13">Holliday junction resolvase RuvC</fullName>
    </alternativeName>
</protein>
<dbReference type="InterPro" id="IPR002176">
    <property type="entry name" value="X-over_junc_endoDNase_RuvC"/>
</dbReference>
<comment type="catalytic activity">
    <reaction evidence="12 13">
        <text>Endonucleolytic cleavage at a junction such as a reciprocal single-stranded crossover between two homologous DNA duplexes (Holliday junction).</text>
        <dbReference type="EC" id="3.1.21.10"/>
    </reaction>
</comment>
<evidence type="ECO:0000256" key="12">
    <source>
        <dbReference type="ARBA" id="ARBA00029354"/>
    </source>
</evidence>
<dbReference type="HAMAP" id="MF_00034">
    <property type="entry name" value="RuvC"/>
    <property type="match status" value="1"/>
</dbReference>
<name>A0A926D621_9FIRM</name>
<evidence type="ECO:0000256" key="9">
    <source>
        <dbReference type="ARBA" id="ARBA00023125"/>
    </source>
</evidence>
<keyword evidence="9 13" id="KW-0238">DNA-binding</keyword>
<dbReference type="GO" id="GO:0006310">
    <property type="term" value="P:DNA recombination"/>
    <property type="evidence" value="ECO:0007669"/>
    <property type="project" value="UniProtKB-UniRule"/>
</dbReference>
<dbReference type="GO" id="GO:0048476">
    <property type="term" value="C:Holliday junction resolvase complex"/>
    <property type="evidence" value="ECO:0007669"/>
    <property type="project" value="UniProtKB-UniRule"/>
</dbReference>
<evidence type="ECO:0000256" key="3">
    <source>
        <dbReference type="ARBA" id="ARBA00022722"/>
    </source>
</evidence>
<feature type="active site" evidence="13">
    <location>
        <position position="67"/>
    </location>
</feature>
<dbReference type="AlphaFoldDB" id="A0A926D621"/>
<comment type="similarity">
    <text evidence="1 13">Belongs to the RuvC family.</text>
</comment>